<dbReference type="PANTHER" id="PTHR13693">
    <property type="entry name" value="CLASS II AMINOTRANSFERASE/8-AMINO-7-OXONONANOATE SYNTHASE"/>
    <property type="match status" value="1"/>
</dbReference>
<gene>
    <name evidence="7" type="ORF">ACFYTF_28505</name>
</gene>
<dbReference type="EMBL" id="JBIAMX010000026">
    <property type="protein sequence ID" value="MFF0546785.1"/>
    <property type="molecule type" value="Genomic_DNA"/>
</dbReference>
<dbReference type="InterPro" id="IPR015421">
    <property type="entry name" value="PyrdxlP-dep_Trfase_major"/>
</dbReference>
<proteinExistence type="predicted"/>
<dbReference type="EC" id="2.3.1.47" evidence="2"/>
<reference evidence="7 8" key="1">
    <citation type="submission" date="2024-10" db="EMBL/GenBank/DDBJ databases">
        <title>The Natural Products Discovery Center: Release of the First 8490 Sequenced Strains for Exploring Actinobacteria Biosynthetic Diversity.</title>
        <authorList>
            <person name="Kalkreuter E."/>
            <person name="Kautsar S.A."/>
            <person name="Yang D."/>
            <person name="Bader C.D."/>
            <person name="Teijaro C.N."/>
            <person name="Fluegel L."/>
            <person name="Davis C.M."/>
            <person name="Simpson J.R."/>
            <person name="Lauterbach L."/>
            <person name="Steele A.D."/>
            <person name="Gui C."/>
            <person name="Meng S."/>
            <person name="Li G."/>
            <person name="Viehrig K."/>
            <person name="Ye F."/>
            <person name="Su P."/>
            <person name="Kiefer A.F."/>
            <person name="Nichols A."/>
            <person name="Cepeda A.J."/>
            <person name="Yan W."/>
            <person name="Fan B."/>
            <person name="Jiang Y."/>
            <person name="Adhikari A."/>
            <person name="Zheng C.-J."/>
            <person name="Schuster L."/>
            <person name="Cowan T.M."/>
            <person name="Smanski M.J."/>
            <person name="Chevrette M.G."/>
            <person name="De Carvalho L.P.S."/>
            <person name="Shen B."/>
        </authorList>
    </citation>
    <scope>NUCLEOTIDE SEQUENCE [LARGE SCALE GENOMIC DNA]</scope>
    <source>
        <strain evidence="7 8">NPDC004045</strain>
    </source>
</reference>
<evidence type="ECO:0000256" key="5">
    <source>
        <dbReference type="SAM" id="MobiDB-lite"/>
    </source>
</evidence>
<feature type="region of interest" description="Disordered" evidence="5">
    <location>
        <begin position="1"/>
        <end position="45"/>
    </location>
</feature>
<comment type="cofactor">
    <cofactor evidence="1">
        <name>pyridoxal 5'-phosphate</name>
        <dbReference type="ChEBI" id="CHEBI:597326"/>
    </cofactor>
</comment>
<comment type="caution">
    <text evidence="7">The sequence shown here is derived from an EMBL/GenBank/DDBJ whole genome shotgun (WGS) entry which is preliminary data.</text>
</comment>
<dbReference type="Gene3D" id="3.90.1150.10">
    <property type="entry name" value="Aspartate Aminotransferase, domain 1"/>
    <property type="match status" value="1"/>
</dbReference>
<keyword evidence="3" id="KW-0808">Transferase</keyword>
<feature type="compositionally biased region" description="Basic and acidic residues" evidence="5">
    <location>
        <begin position="1"/>
        <end position="10"/>
    </location>
</feature>
<sequence>MSDHERDIARRLLAGGARGTDRPAGPSAPRAERTVPGARRGPGRQFADHPAVVAALRKQAAIQELVDTTGLPHPLFLSPEGANGAVIRSGGRELVNFSSYNYLELARHPRVVAAADAATARYGTSASATRIVTGEIPLYRELEARLAGMYAAGDALVTASGFLTNAAVLAFLLGEADVAVCDSLAHASLVAGTRWAGCRRVTFRHNDPDALAAVLRSARARFDRALVIVEGHYSMDGDLGRIAEIAEVARAYDCAVLVDEAHAVGVLGARGLGTREHFDLAPGLVDLWVGSLSKGLGSTGGFVAGDGDLVAALKFSAPGLALYTAGPSPANVAAVIAGLDVLAAEPDRLSRLWANAAHFTRTLRAHGMDLGASESTPIVPVLVPGEIRAGFAAASLLDRGYNAGAILSPVVPAGTERLRFFLTSEHTTTQLTDTAGELAEVLALAARLPDRTIGASPGL</sequence>
<dbReference type="InterPro" id="IPR004839">
    <property type="entry name" value="Aminotransferase_I/II_large"/>
</dbReference>
<organism evidence="7 8">
    <name type="scientific">Nocardia thailandica</name>
    <dbReference type="NCBI Taxonomy" id="257275"/>
    <lineage>
        <taxon>Bacteria</taxon>
        <taxon>Bacillati</taxon>
        <taxon>Actinomycetota</taxon>
        <taxon>Actinomycetes</taxon>
        <taxon>Mycobacteriales</taxon>
        <taxon>Nocardiaceae</taxon>
        <taxon>Nocardia</taxon>
    </lineage>
</organism>
<evidence type="ECO:0000313" key="8">
    <source>
        <dbReference type="Proteomes" id="UP001601444"/>
    </source>
</evidence>
<dbReference type="GO" id="GO:0008483">
    <property type="term" value="F:transaminase activity"/>
    <property type="evidence" value="ECO:0007669"/>
    <property type="project" value="UniProtKB-KW"/>
</dbReference>
<dbReference type="Proteomes" id="UP001601444">
    <property type="component" value="Unassembled WGS sequence"/>
</dbReference>
<evidence type="ECO:0000256" key="3">
    <source>
        <dbReference type="ARBA" id="ARBA00022679"/>
    </source>
</evidence>
<keyword evidence="8" id="KW-1185">Reference proteome</keyword>
<name>A0ABW6PWH8_9NOCA</name>
<dbReference type="RefSeq" id="WP_387702994.1">
    <property type="nucleotide sequence ID" value="NZ_JBIAMX010000026.1"/>
</dbReference>
<protein>
    <recommendedName>
        <fullName evidence="2">8-amino-7-oxononanoate synthase</fullName>
        <ecNumber evidence="2">2.3.1.47</ecNumber>
    </recommendedName>
</protein>
<evidence type="ECO:0000256" key="2">
    <source>
        <dbReference type="ARBA" id="ARBA00013187"/>
    </source>
</evidence>
<evidence type="ECO:0000259" key="6">
    <source>
        <dbReference type="Pfam" id="PF00155"/>
    </source>
</evidence>
<feature type="domain" description="Aminotransferase class I/classII large" evidence="6">
    <location>
        <begin position="93"/>
        <end position="432"/>
    </location>
</feature>
<dbReference type="InterPro" id="IPR050087">
    <property type="entry name" value="AON_synthase_class-II"/>
</dbReference>
<accession>A0ABW6PWH8</accession>
<evidence type="ECO:0000313" key="7">
    <source>
        <dbReference type="EMBL" id="MFF0546785.1"/>
    </source>
</evidence>
<comment type="catalytic activity">
    <reaction evidence="4">
        <text>6-carboxyhexanoyl-[ACP] + L-alanine + H(+) = (8S)-8-amino-7-oxononanoate + holo-[ACP] + CO2</text>
        <dbReference type="Rhea" id="RHEA:42288"/>
        <dbReference type="Rhea" id="RHEA-COMP:9685"/>
        <dbReference type="Rhea" id="RHEA-COMP:9955"/>
        <dbReference type="ChEBI" id="CHEBI:15378"/>
        <dbReference type="ChEBI" id="CHEBI:16526"/>
        <dbReference type="ChEBI" id="CHEBI:57972"/>
        <dbReference type="ChEBI" id="CHEBI:64479"/>
        <dbReference type="ChEBI" id="CHEBI:78846"/>
        <dbReference type="ChEBI" id="CHEBI:149468"/>
        <dbReference type="EC" id="2.3.1.47"/>
    </reaction>
</comment>
<dbReference type="InterPro" id="IPR015424">
    <property type="entry name" value="PyrdxlP-dep_Trfase"/>
</dbReference>
<evidence type="ECO:0000256" key="1">
    <source>
        <dbReference type="ARBA" id="ARBA00001933"/>
    </source>
</evidence>
<dbReference type="InterPro" id="IPR015422">
    <property type="entry name" value="PyrdxlP-dep_Trfase_small"/>
</dbReference>
<dbReference type="PANTHER" id="PTHR13693:SF3">
    <property type="entry name" value="LD36009P"/>
    <property type="match status" value="1"/>
</dbReference>
<dbReference type="Gene3D" id="3.40.640.10">
    <property type="entry name" value="Type I PLP-dependent aspartate aminotransferase-like (Major domain)"/>
    <property type="match status" value="1"/>
</dbReference>
<keyword evidence="7" id="KW-0032">Aminotransferase</keyword>
<evidence type="ECO:0000256" key="4">
    <source>
        <dbReference type="ARBA" id="ARBA00047715"/>
    </source>
</evidence>
<dbReference type="SUPFAM" id="SSF53383">
    <property type="entry name" value="PLP-dependent transferases"/>
    <property type="match status" value="1"/>
</dbReference>
<dbReference type="Pfam" id="PF00155">
    <property type="entry name" value="Aminotran_1_2"/>
    <property type="match status" value="1"/>
</dbReference>